<feature type="transmembrane region" description="Helical" evidence="2">
    <location>
        <begin position="235"/>
        <end position="254"/>
    </location>
</feature>
<evidence type="ECO:0000259" key="3">
    <source>
        <dbReference type="Pfam" id="PF01569"/>
    </source>
</evidence>
<comment type="caution">
    <text evidence="4">The sequence shown here is derived from an EMBL/GenBank/DDBJ whole genome shotgun (WGS) entry which is preliminary data.</text>
</comment>
<feature type="region of interest" description="Disordered" evidence="1">
    <location>
        <begin position="1"/>
        <end position="81"/>
    </location>
</feature>
<proteinExistence type="predicted"/>
<evidence type="ECO:0000313" key="5">
    <source>
        <dbReference type="Proteomes" id="UP001598448"/>
    </source>
</evidence>
<keyword evidence="5" id="KW-1185">Reference proteome</keyword>
<dbReference type="Gene3D" id="1.20.144.10">
    <property type="entry name" value="Phosphatidic acid phosphatase type 2/haloperoxidase"/>
    <property type="match status" value="1"/>
</dbReference>
<dbReference type="RefSeq" id="WP_386712805.1">
    <property type="nucleotide sequence ID" value="NZ_JBHXIJ010000066.1"/>
</dbReference>
<feature type="transmembrane region" description="Helical" evidence="2">
    <location>
        <begin position="260"/>
        <end position="278"/>
    </location>
</feature>
<dbReference type="Pfam" id="PF01569">
    <property type="entry name" value="PAP2"/>
    <property type="match status" value="1"/>
</dbReference>
<accession>A0ABW6FRZ0</accession>
<evidence type="ECO:0000313" key="4">
    <source>
        <dbReference type="EMBL" id="MFD5099723.1"/>
    </source>
</evidence>
<dbReference type="InterPro" id="IPR000326">
    <property type="entry name" value="PAP2/HPO"/>
</dbReference>
<keyword evidence="2" id="KW-0812">Transmembrane</keyword>
<name>A0ABW6FRZ0_9ACTN</name>
<protein>
    <submittedName>
        <fullName evidence="4">Phosphatase PAP2 family protein</fullName>
    </submittedName>
</protein>
<feature type="transmembrane region" description="Helical" evidence="2">
    <location>
        <begin position="171"/>
        <end position="190"/>
    </location>
</feature>
<feature type="transmembrane region" description="Helical" evidence="2">
    <location>
        <begin position="90"/>
        <end position="109"/>
    </location>
</feature>
<feature type="domain" description="Phosphatidic acid phosphatase type 2/haloperoxidase" evidence="3">
    <location>
        <begin position="200"/>
        <end position="280"/>
    </location>
</feature>
<feature type="transmembrane region" description="Helical" evidence="2">
    <location>
        <begin position="136"/>
        <end position="159"/>
    </location>
</feature>
<evidence type="ECO:0000256" key="2">
    <source>
        <dbReference type="SAM" id="Phobius"/>
    </source>
</evidence>
<dbReference type="SUPFAM" id="SSF48317">
    <property type="entry name" value="Acid phosphatase/Vanadium-dependent haloperoxidase"/>
    <property type="match status" value="1"/>
</dbReference>
<reference evidence="4 5" key="1">
    <citation type="submission" date="2024-09" db="EMBL/GenBank/DDBJ databases">
        <title>The Natural Products Discovery Center: Release of the First 8490 Sequenced Strains for Exploring Actinobacteria Biosynthetic Diversity.</title>
        <authorList>
            <person name="Kalkreuter E."/>
            <person name="Kautsar S.A."/>
            <person name="Yang D."/>
            <person name="Bader C.D."/>
            <person name="Teijaro C.N."/>
            <person name="Fluegel L."/>
            <person name="Davis C.M."/>
            <person name="Simpson J.R."/>
            <person name="Lauterbach L."/>
            <person name="Steele A.D."/>
            <person name="Gui C."/>
            <person name="Meng S."/>
            <person name="Li G."/>
            <person name="Viehrig K."/>
            <person name="Ye F."/>
            <person name="Su P."/>
            <person name="Kiefer A.F."/>
            <person name="Nichols A."/>
            <person name="Cepeda A.J."/>
            <person name="Yan W."/>
            <person name="Fan B."/>
            <person name="Jiang Y."/>
            <person name="Adhikari A."/>
            <person name="Zheng C.-J."/>
            <person name="Schuster L."/>
            <person name="Cowan T.M."/>
            <person name="Smanski M.J."/>
            <person name="Chevrette M.G."/>
            <person name="De Carvalho L.P.S."/>
            <person name="Shen B."/>
        </authorList>
    </citation>
    <scope>NUCLEOTIDE SEQUENCE [LARGE SCALE GENOMIC DNA]</scope>
    <source>
        <strain evidence="4 5">NPDC058348</strain>
    </source>
</reference>
<sequence length="295" mass="30938">MRETPRSQGTAGGSRSRHPLPRPGRAFAHMTGASGSGTPHRSDGRPPHTPRGARQPGPGGCPGTTPPVPGQPAFLSRLPRPAGLPRPRGPVALFALCGLAFALVTWQVAAAGPLRRADERLGRALFGRGPTGLTEFLADLGGTAVALPVPAASMAYALWRGGRAALPRVAAAALAMAAVPALVVPLKSWIARTGPLTRDTGYYPSGHTATAVVAYCGAALLLGAYVRRRRWWPPVLALVLALATGAGLVLRGYHWPLDVVGSWCLCLMLLLLSHRLPGRSRRPPRASRVRAAPDR</sequence>
<dbReference type="EMBL" id="JBHXIJ010000066">
    <property type="protein sequence ID" value="MFD5099723.1"/>
    <property type="molecule type" value="Genomic_DNA"/>
</dbReference>
<feature type="transmembrane region" description="Helical" evidence="2">
    <location>
        <begin position="202"/>
        <end position="223"/>
    </location>
</feature>
<dbReference type="InterPro" id="IPR036938">
    <property type="entry name" value="PAP2/HPO_sf"/>
</dbReference>
<gene>
    <name evidence="4" type="ORF">ACFWJN_12225</name>
</gene>
<keyword evidence="2" id="KW-1133">Transmembrane helix</keyword>
<organism evidence="4 5">
    <name type="scientific">Streptomyces albidochromogenes</name>
    <dbReference type="NCBI Taxonomy" id="329524"/>
    <lineage>
        <taxon>Bacteria</taxon>
        <taxon>Bacillati</taxon>
        <taxon>Actinomycetota</taxon>
        <taxon>Actinomycetes</taxon>
        <taxon>Kitasatosporales</taxon>
        <taxon>Streptomycetaceae</taxon>
        <taxon>Streptomyces</taxon>
    </lineage>
</organism>
<dbReference type="Proteomes" id="UP001598448">
    <property type="component" value="Unassembled WGS sequence"/>
</dbReference>
<evidence type="ECO:0000256" key="1">
    <source>
        <dbReference type="SAM" id="MobiDB-lite"/>
    </source>
</evidence>
<keyword evidence="2" id="KW-0472">Membrane</keyword>